<reference evidence="2 3" key="1">
    <citation type="submission" date="2015-05" db="EMBL/GenBank/DDBJ databases">
        <title>Evolution of Trichinella species and genotypes.</title>
        <authorList>
            <person name="Korhonen P.K."/>
            <person name="Edoardo P."/>
            <person name="Giuseppe L.R."/>
            <person name="Gasser R.B."/>
        </authorList>
    </citation>
    <scope>NUCLEOTIDE SEQUENCE [LARGE SCALE GENOMIC DNA]</scope>
    <source>
        <strain evidence="2">ISS10</strain>
    </source>
</reference>
<evidence type="ECO:0000313" key="2">
    <source>
        <dbReference type="EMBL" id="KRZ48443.1"/>
    </source>
</evidence>
<keyword evidence="3" id="KW-1185">Reference proteome</keyword>
<sequence>MVEASHVRQAATPSLKQHRYLAEEFILAAPYNSKGEKSSADVIKGGAYKVRSKVFLGYFFLRLGRRIQRWPYRSEGQSRSTEKQPKQLKFSGLNSTGNQSDKGLIYCPEFVGDKVTEEARVTSFAGLRRRFNSAVALLQMATATQVASILIHLVWNCTAAILSSLYHLGFIPDNKIIRTDSCIGTTKGHKNCDASVIVTGFFRCRCAVGRPLEKMGCSSDGGSSRARVQLALQLTTLRERLMTGGNIPCS</sequence>
<evidence type="ECO:0000313" key="3">
    <source>
        <dbReference type="Proteomes" id="UP000054721"/>
    </source>
</evidence>
<accession>A0A0V1KM35</accession>
<gene>
    <name evidence="2" type="ORF">T02_8908</name>
</gene>
<name>A0A0V1KM35_9BILA</name>
<comment type="caution">
    <text evidence="2">The sequence shown here is derived from an EMBL/GenBank/DDBJ whole genome shotgun (WGS) entry which is preliminary data.</text>
</comment>
<dbReference type="OrthoDB" id="5931491at2759"/>
<protein>
    <submittedName>
        <fullName evidence="2">Uncharacterized protein</fullName>
    </submittedName>
</protein>
<proteinExistence type="predicted"/>
<organism evidence="2 3">
    <name type="scientific">Trichinella nativa</name>
    <dbReference type="NCBI Taxonomy" id="6335"/>
    <lineage>
        <taxon>Eukaryota</taxon>
        <taxon>Metazoa</taxon>
        <taxon>Ecdysozoa</taxon>
        <taxon>Nematoda</taxon>
        <taxon>Enoplea</taxon>
        <taxon>Dorylaimia</taxon>
        <taxon>Trichinellida</taxon>
        <taxon>Trichinellidae</taxon>
        <taxon>Trichinella</taxon>
    </lineage>
</organism>
<dbReference type="Proteomes" id="UP000054721">
    <property type="component" value="Unassembled WGS sequence"/>
</dbReference>
<evidence type="ECO:0000256" key="1">
    <source>
        <dbReference type="SAM" id="MobiDB-lite"/>
    </source>
</evidence>
<dbReference type="AlphaFoldDB" id="A0A0V1KM35"/>
<feature type="region of interest" description="Disordered" evidence="1">
    <location>
        <begin position="74"/>
        <end position="95"/>
    </location>
</feature>
<dbReference type="EMBL" id="JYDW01000405">
    <property type="protein sequence ID" value="KRZ48443.1"/>
    <property type="molecule type" value="Genomic_DNA"/>
</dbReference>